<name>A0A6A6PTQ7_9PEZI</name>
<dbReference type="InterPro" id="IPR011990">
    <property type="entry name" value="TPR-like_helical_dom_sf"/>
</dbReference>
<dbReference type="AlphaFoldDB" id="A0A6A6PTQ7"/>
<dbReference type="Pfam" id="PF06041">
    <property type="entry name" value="DUF924"/>
    <property type="match status" value="1"/>
</dbReference>
<reference evidence="1" key="1">
    <citation type="journal article" date="2020" name="Stud. Mycol.">
        <title>101 Dothideomycetes genomes: a test case for predicting lifestyles and emergence of pathogens.</title>
        <authorList>
            <person name="Haridas S."/>
            <person name="Albert R."/>
            <person name="Binder M."/>
            <person name="Bloem J."/>
            <person name="Labutti K."/>
            <person name="Salamov A."/>
            <person name="Andreopoulos B."/>
            <person name="Baker S."/>
            <person name="Barry K."/>
            <person name="Bills G."/>
            <person name="Bluhm B."/>
            <person name="Cannon C."/>
            <person name="Castanera R."/>
            <person name="Culley D."/>
            <person name="Daum C."/>
            <person name="Ezra D."/>
            <person name="Gonzalez J."/>
            <person name="Henrissat B."/>
            <person name="Kuo A."/>
            <person name="Liang C."/>
            <person name="Lipzen A."/>
            <person name="Lutzoni F."/>
            <person name="Magnuson J."/>
            <person name="Mondo S."/>
            <person name="Nolan M."/>
            <person name="Ohm R."/>
            <person name="Pangilinan J."/>
            <person name="Park H.-J."/>
            <person name="Ramirez L."/>
            <person name="Alfaro M."/>
            <person name="Sun H."/>
            <person name="Tritt A."/>
            <person name="Yoshinaga Y."/>
            <person name="Zwiers L.-H."/>
            <person name="Turgeon B."/>
            <person name="Goodwin S."/>
            <person name="Spatafora J."/>
            <person name="Crous P."/>
            <person name="Grigoriev I."/>
        </authorList>
    </citation>
    <scope>NUCLEOTIDE SEQUENCE</scope>
    <source>
        <strain evidence="1">CBS 113389</strain>
    </source>
</reference>
<keyword evidence="2" id="KW-1185">Reference proteome</keyword>
<dbReference type="EMBL" id="MU001635">
    <property type="protein sequence ID" value="KAF2483071.1"/>
    <property type="molecule type" value="Genomic_DNA"/>
</dbReference>
<evidence type="ECO:0000313" key="2">
    <source>
        <dbReference type="Proteomes" id="UP000799767"/>
    </source>
</evidence>
<dbReference type="Gene3D" id="1.25.40.10">
    <property type="entry name" value="Tetratricopeptide repeat domain"/>
    <property type="match status" value="1"/>
</dbReference>
<dbReference type="GeneID" id="54471323"/>
<evidence type="ECO:0008006" key="3">
    <source>
        <dbReference type="Google" id="ProtNLM"/>
    </source>
</evidence>
<proteinExistence type="predicted"/>
<dbReference type="SUPFAM" id="SSF48452">
    <property type="entry name" value="TPR-like"/>
    <property type="match status" value="1"/>
</dbReference>
<dbReference type="Gene3D" id="1.20.58.320">
    <property type="entry name" value="TPR-like"/>
    <property type="match status" value="1"/>
</dbReference>
<sequence length="275" mass="30753">ATTPSSFTLDRNIFNGTLYTRLHDFWYAGLTPGASVSNAEVDAKWWGIGQSQADKEAFDKECRGNFVHALQAVGPDEYPLPPFHSAAQDVEDAAAISHPFLQEVKDAANKGEQEAADTLIALSVLFDQITRNVFRDEAGLRLVYGHYDRIALALIHASLRLSPNPVNYPPYVLRPVIRQYLLLPLMHSEHIPSHDLYMALSESARKEVEAAGDQDAVHHIARTVAFEEMHQVPLRKFGRYPHRNAALGRANTDEEAEYMRTGETFGVQQSAKDEE</sequence>
<gene>
    <name evidence="1" type="ORF">BDY17DRAFT_237469</name>
</gene>
<evidence type="ECO:0000313" key="1">
    <source>
        <dbReference type="EMBL" id="KAF2483071.1"/>
    </source>
</evidence>
<dbReference type="OrthoDB" id="414698at2759"/>
<accession>A0A6A6PTQ7</accession>
<dbReference type="Proteomes" id="UP000799767">
    <property type="component" value="Unassembled WGS sequence"/>
</dbReference>
<protein>
    <recommendedName>
        <fullName evidence="3">DUF924-domain-containing protein</fullName>
    </recommendedName>
</protein>
<organism evidence="1 2">
    <name type="scientific">Neohortaea acidophila</name>
    <dbReference type="NCBI Taxonomy" id="245834"/>
    <lineage>
        <taxon>Eukaryota</taxon>
        <taxon>Fungi</taxon>
        <taxon>Dikarya</taxon>
        <taxon>Ascomycota</taxon>
        <taxon>Pezizomycotina</taxon>
        <taxon>Dothideomycetes</taxon>
        <taxon>Dothideomycetidae</taxon>
        <taxon>Mycosphaerellales</taxon>
        <taxon>Teratosphaeriaceae</taxon>
        <taxon>Neohortaea</taxon>
    </lineage>
</organism>
<dbReference type="InterPro" id="IPR010323">
    <property type="entry name" value="DUF924"/>
</dbReference>
<dbReference type="RefSeq" id="XP_033589641.1">
    <property type="nucleotide sequence ID" value="XM_033730321.1"/>
</dbReference>
<feature type="non-terminal residue" evidence="1">
    <location>
        <position position="1"/>
    </location>
</feature>
<feature type="non-terminal residue" evidence="1">
    <location>
        <position position="275"/>
    </location>
</feature>